<protein>
    <submittedName>
        <fullName evidence="2">Uncharacterized protein</fullName>
    </submittedName>
</protein>
<feature type="region of interest" description="Disordered" evidence="1">
    <location>
        <begin position="40"/>
        <end position="73"/>
    </location>
</feature>
<evidence type="ECO:0000256" key="1">
    <source>
        <dbReference type="SAM" id="MobiDB-lite"/>
    </source>
</evidence>
<dbReference type="AlphaFoldDB" id="A0A1A8JHX7"/>
<proteinExistence type="predicted"/>
<sequence length="159" mass="18032">FACSVTNELTACLHTNMTIQITAYFIGRGTVAWGEDTGRKQTTANSTANRETNTDTALQVSDDSIPPRKKKKRLQKYREEWEKENSWLEKLRDNTYKAHCTVYRRSFSIGHGGLTDLKQHASSSSHMKNIKDVKLRGTLDPFVVHKATAEADMVKHLYG</sequence>
<evidence type="ECO:0000313" key="2">
    <source>
        <dbReference type="EMBL" id="SBR09539.1"/>
    </source>
</evidence>
<gene>
    <name evidence="2" type="primary">Nfu_g_1_024771</name>
</gene>
<reference evidence="2" key="1">
    <citation type="submission" date="2016-05" db="EMBL/GenBank/DDBJ databases">
        <authorList>
            <person name="Lavstsen T."/>
            <person name="Jespersen J.S."/>
        </authorList>
    </citation>
    <scope>NUCLEOTIDE SEQUENCE</scope>
    <source>
        <tissue evidence="2">Brain</tissue>
    </source>
</reference>
<accession>A0A1A8JHX7</accession>
<dbReference type="EMBL" id="HAED01022770">
    <property type="protein sequence ID" value="SBR09539.1"/>
    <property type="molecule type" value="Transcribed_RNA"/>
</dbReference>
<name>A0A1A8JHX7_NOTKU</name>
<feature type="non-terminal residue" evidence="2">
    <location>
        <position position="1"/>
    </location>
</feature>
<reference evidence="2" key="2">
    <citation type="submission" date="2016-06" db="EMBL/GenBank/DDBJ databases">
        <title>The genome of a short-lived fish provides insights into sex chromosome evolution and the genetic control of aging.</title>
        <authorList>
            <person name="Reichwald K."/>
            <person name="Felder M."/>
            <person name="Petzold A."/>
            <person name="Koch P."/>
            <person name="Groth M."/>
            <person name="Platzer M."/>
        </authorList>
    </citation>
    <scope>NUCLEOTIDE SEQUENCE</scope>
    <source>
        <tissue evidence="2">Brain</tissue>
    </source>
</reference>
<feature type="compositionally biased region" description="Polar residues" evidence="1">
    <location>
        <begin position="40"/>
        <end position="62"/>
    </location>
</feature>
<dbReference type="EMBL" id="HAEE01001555">
    <property type="protein sequence ID" value="SBR21575.1"/>
    <property type="molecule type" value="Transcribed_RNA"/>
</dbReference>
<organism evidence="2">
    <name type="scientific">Nothobranchius kuhntae</name>
    <name type="common">Beira killifish</name>
    <dbReference type="NCBI Taxonomy" id="321403"/>
    <lineage>
        <taxon>Eukaryota</taxon>
        <taxon>Metazoa</taxon>
        <taxon>Chordata</taxon>
        <taxon>Craniata</taxon>
        <taxon>Vertebrata</taxon>
        <taxon>Euteleostomi</taxon>
        <taxon>Actinopterygii</taxon>
        <taxon>Neopterygii</taxon>
        <taxon>Teleostei</taxon>
        <taxon>Neoteleostei</taxon>
        <taxon>Acanthomorphata</taxon>
        <taxon>Ovalentaria</taxon>
        <taxon>Atherinomorphae</taxon>
        <taxon>Cyprinodontiformes</taxon>
        <taxon>Nothobranchiidae</taxon>
        <taxon>Nothobranchius</taxon>
    </lineage>
</organism>